<feature type="compositionally biased region" description="Low complexity" evidence="6">
    <location>
        <begin position="284"/>
        <end position="293"/>
    </location>
</feature>
<feature type="domain" description="SANT" evidence="8">
    <location>
        <begin position="102"/>
        <end position="150"/>
    </location>
</feature>
<dbReference type="GO" id="GO:0009723">
    <property type="term" value="P:response to ethylene"/>
    <property type="evidence" value="ECO:0007669"/>
    <property type="project" value="TreeGrafter"/>
</dbReference>
<feature type="domain" description="HTH myb-type" evidence="9">
    <location>
        <begin position="94"/>
        <end position="150"/>
    </location>
</feature>
<protein>
    <submittedName>
        <fullName evidence="10">MYB2</fullName>
    </submittedName>
</protein>
<evidence type="ECO:0000259" key="9">
    <source>
        <dbReference type="PROSITE" id="PS51294"/>
    </source>
</evidence>
<feature type="region of interest" description="Disordered" evidence="6">
    <location>
        <begin position="274"/>
        <end position="314"/>
    </location>
</feature>
<feature type="compositionally biased region" description="Basic and acidic residues" evidence="6">
    <location>
        <begin position="91"/>
        <end position="100"/>
    </location>
</feature>
<dbReference type="InterPro" id="IPR006447">
    <property type="entry name" value="Myb_dom_plants"/>
</dbReference>
<reference evidence="10" key="1">
    <citation type="submission" date="2017-08" db="EMBL/GenBank/DDBJ databases">
        <title>Cloning and analysis of Boehmeria nivea (L.) Guad. MYB2 Gene under Cd Stress.</title>
        <authorList>
            <person name="Zhu S."/>
            <person name="Jie Y."/>
        </authorList>
    </citation>
    <scope>NUCLEOTIDE SEQUENCE</scope>
    <source>
        <tissue evidence="10">Leaf</tissue>
    </source>
</reference>
<dbReference type="GO" id="GO:0003677">
    <property type="term" value="F:DNA binding"/>
    <property type="evidence" value="ECO:0007669"/>
    <property type="project" value="UniProtKB-KW"/>
</dbReference>
<dbReference type="InterPro" id="IPR017884">
    <property type="entry name" value="SANT_dom"/>
</dbReference>
<dbReference type="AlphaFoldDB" id="A0A345D7G7"/>
<evidence type="ECO:0000256" key="2">
    <source>
        <dbReference type="ARBA" id="ARBA00023015"/>
    </source>
</evidence>
<evidence type="ECO:0000259" key="8">
    <source>
        <dbReference type="PROSITE" id="PS51293"/>
    </source>
</evidence>
<dbReference type="PANTHER" id="PTHR44191">
    <property type="entry name" value="TRANSCRIPTION FACTOR KUA1"/>
    <property type="match status" value="1"/>
</dbReference>
<feature type="domain" description="Myb-like" evidence="7">
    <location>
        <begin position="94"/>
        <end position="146"/>
    </location>
</feature>
<evidence type="ECO:0000256" key="1">
    <source>
        <dbReference type="ARBA" id="ARBA00004123"/>
    </source>
</evidence>
<keyword evidence="3" id="KW-0238">DNA-binding</keyword>
<evidence type="ECO:0000256" key="4">
    <source>
        <dbReference type="ARBA" id="ARBA00023163"/>
    </source>
</evidence>
<gene>
    <name evidence="10" type="primary">MYB2</name>
</gene>
<dbReference type="SUPFAM" id="SSF46689">
    <property type="entry name" value="Homeodomain-like"/>
    <property type="match status" value="1"/>
</dbReference>
<feature type="region of interest" description="Disordered" evidence="6">
    <location>
        <begin position="179"/>
        <end position="199"/>
    </location>
</feature>
<evidence type="ECO:0000259" key="7">
    <source>
        <dbReference type="PROSITE" id="PS50090"/>
    </source>
</evidence>
<evidence type="ECO:0000313" key="10">
    <source>
        <dbReference type="EMBL" id="AXF84305.1"/>
    </source>
</evidence>
<dbReference type="InterPro" id="IPR017930">
    <property type="entry name" value="Myb_dom"/>
</dbReference>
<dbReference type="Pfam" id="PF00249">
    <property type="entry name" value="Myb_DNA-binding"/>
    <property type="match status" value="1"/>
</dbReference>
<dbReference type="Gene3D" id="1.10.10.60">
    <property type="entry name" value="Homeodomain-like"/>
    <property type="match status" value="1"/>
</dbReference>
<sequence length="314" mass="33907">MSSLSSSSNDPPAAGEIMLFGVRVVVDSMRKSVSLNNLSQYEQPHETANNGVAGAGRGKDSAAAGGGGAGKDDVAPGYTSENDVVHNSSGNRERERKRGIPWTEEEHKLFLVGLQKVGKGDWRGISRNFVKTRTPTQVASHAQKYFLRRNNHNRRRRRSSLFDITTDSVSAVLLEEEKVNGHHHHQDSASQSHNVPSEPHNVSCGFSLVPTCPMAVENPIENLTLGPQNLQINNAPSSNLARPTTIHSFPYSTTMADLSLNLKSTIDASPLTLKLSLPTDPRESSSSSASSSSRHSAFQSMPAFNNGDKIISVA</sequence>
<dbReference type="InterPro" id="IPR052245">
    <property type="entry name" value="Plant_Stress_Dev_TF"/>
</dbReference>
<dbReference type="GO" id="GO:0005634">
    <property type="term" value="C:nucleus"/>
    <property type="evidence" value="ECO:0007669"/>
    <property type="project" value="UniProtKB-SubCell"/>
</dbReference>
<dbReference type="FunFam" id="1.10.10.60:FF:000009">
    <property type="entry name" value="transcription factor MYB1R1"/>
    <property type="match status" value="1"/>
</dbReference>
<dbReference type="NCBIfam" id="TIGR01557">
    <property type="entry name" value="myb_SHAQKYF"/>
    <property type="match status" value="1"/>
</dbReference>
<proteinExistence type="evidence at transcript level"/>
<name>A0A345D7G7_BOENI</name>
<keyword evidence="5" id="KW-0539">Nucleus</keyword>
<dbReference type="PANTHER" id="PTHR44191:SF84">
    <property type="entry name" value="F25A4.19 PROTEIN"/>
    <property type="match status" value="1"/>
</dbReference>
<feature type="compositionally biased region" description="Polar residues" evidence="6">
    <location>
        <begin position="79"/>
        <end position="90"/>
    </location>
</feature>
<evidence type="ECO:0000256" key="5">
    <source>
        <dbReference type="ARBA" id="ARBA00023242"/>
    </source>
</evidence>
<dbReference type="PROSITE" id="PS51294">
    <property type="entry name" value="HTH_MYB"/>
    <property type="match status" value="1"/>
</dbReference>
<dbReference type="CDD" id="cd00167">
    <property type="entry name" value="SANT"/>
    <property type="match status" value="1"/>
</dbReference>
<dbReference type="PROSITE" id="PS51293">
    <property type="entry name" value="SANT"/>
    <property type="match status" value="1"/>
</dbReference>
<dbReference type="GO" id="GO:0006355">
    <property type="term" value="P:regulation of DNA-templated transcription"/>
    <property type="evidence" value="ECO:0007669"/>
    <property type="project" value="UniProtKB-ARBA"/>
</dbReference>
<dbReference type="GO" id="GO:0009739">
    <property type="term" value="P:response to gibberellin"/>
    <property type="evidence" value="ECO:0007669"/>
    <property type="project" value="TreeGrafter"/>
</dbReference>
<evidence type="ECO:0000256" key="6">
    <source>
        <dbReference type="SAM" id="MobiDB-lite"/>
    </source>
</evidence>
<dbReference type="InterPro" id="IPR009057">
    <property type="entry name" value="Homeodomain-like_sf"/>
</dbReference>
<feature type="compositionally biased region" description="Polar residues" evidence="6">
    <location>
        <begin position="294"/>
        <end position="303"/>
    </location>
</feature>
<organism evidence="10">
    <name type="scientific">Boehmeria nivea</name>
    <name type="common">Chinese grass</name>
    <name type="synonym">Urtica nivea</name>
    <dbReference type="NCBI Taxonomy" id="83906"/>
    <lineage>
        <taxon>Eukaryota</taxon>
        <taxon>Viridiplantae</taxon>
        <taxon>Streptophyta</taxon>
        <taxon>Embryophyta</taxon>
        <taxon>Tracheophyta</taxon>
        <taxon>Spermatophyta</taxon>
        <taxon>Magnoliopsida</taxon>
        <taxon>eudicotyledons</taxon>
        <taxon>Gunneridae</taxon>
        <taxon>Pentapetalae</taxon>
        <taxon>rosids</taxon>
        <taxon>fabids</taxon>
        <taxon>Rosales</taxon>
        <taxon>Urticaceae</taxon>
        <taxon>Boehmeria</taxon>
    </lineage>
</organism>
<dbReference type="SMR" id="A0A345D7G7"/>
<dbReference type="InterPro" id="IPR001005">
    <property type="entry name" value="SANT/Myb"/>
</dbReference>
<keyword evidence="2" id="KW-0805">Transcription regulation</keyword>
<accession>A0A345D7G7</accession>
<dbReference type="PROSITE" id="PS50090">
    <property type="entry name" value="MYB_LIKE"/>
    <property type="match status" value="1"/>
</dbReference>
<dbReference type="EMBL" id="MF741319">
    <property type="protein sequence ID" value="AXF84305.1"/>
    <property type="molecule type" value="mRNA"/>
</dbReference>
<dbReference type="SMART" id="SM00717">
    <property type="entry name" value="SANT"/>
    <property type="match status" value="1"/>
</dbReference>
<comment type="subcellular location">
    <subcellularLocation>
        <location evidence="1">Nucleus</location>
    </subcellularLocation>
</comment>
<evidence type="ECO:0000256" key="3">
    <source>
        <dbReference type="ARBA" id="ARBA00023125"/>
    </source>
</evidence>
<feature type="compositionally biased region" description="Polar residues" evidence="6">
    <location>
        <begin position="37"/>
        <end position="50"/>
    </location>
</feature>
<keyword evidence="4" id="KW-0804">Transcription</keyword>
<feature type="region of interest" description="Disordered" evidence="6">
    <location>
        <begin position="37"/>
        <end position="100"/>
    </location>
</feature>